<dbReference type="PANTHER" id="PTHR37305:SF1">
    <property type="entry name" value="MEMBRANE PROTEIN"/>
    <property type="match status" value="1"/>
</dbReference>
<feature type="transmembrane region" description="Helical" evidence="2">
    <location>
        <begin position="174"/>
        <end position="202"/>
    </location>
</feature>
<accession>A0ABV9CDE4</accession>
<reference evidence="4" key="1">
    <citation type="journal article" date="2019" name="Int. J. Syst. Evol. Microbiol.">
        <title>The Global Catalogue of Microorganisms (GCM) 10K type strain sequencing project: providing services to taxonomists for standard genome sequencing and annotation.</title>
        <authorList>
            <consortium name="The Broad Institute Genomics Platform"/>
            <consortium name="The Broad Institute Genome Sequencing Center for Infectious Disease"/>
            <person name="Wu L."/>
            <person name="Ma J."/>
        </authorList>
    </citation>
    <scope>NUCLEOTIDE SEQUENCE [LARGE SCALE GENOMIC DNA]</scope>
    <source>
        <strain evidence="4">CGMCC 4.7132</strain>
    </source>
</reference>
<comment type="caution">
    <text evidence="3">The sequence shown here is derived from an EMBL/GenBank/DDBJ whole genome shotgun (WGS) entry which is preliminary data.</text>
</comment>
<dbReference type="Pfam" id="PF12730">
    <property type="entry name" value="ABC2_membrane_4"/>
    <property type="match status" value="1"/>
</dbReference>
<name>A0ABV9CDE4_9ACTN</name>
<sequence>MSTPSTATPGTATPGTATPAPAARARTRDDAATGAPAPGAPKARTASGDPAGTASAPASRVATGAPASGALAGPAGAPASGDPTGTAGAPESGDAAGAAGAPEGARPARPSRARAALRLLGSELGLTFRKPRNIAMLAVLACVPAVLGVVLRAFGGELDGEAPSLITQVAGNGLMLTFAALSLLLVMLLPLAIAVVAGDAIAGEAGGGTLRYLLTAPAGRTRLLAVKFANITVFALVATSVVAAGALITGFVLFPVGPITLLSGSTISIGEGLLRVLIVTGYTAAGLAALGAVALAVSTLTEVPIGAIAATVVAVVFSHVLGAIPQLAPAQPYFLTSWWASFDGALRDPVATDVMTQGLLVYAAYILVALSIAWARFTSRDITS</sequence>
<dbReference type="PANTHER" id="PTHR37305">
    <property type="entry name" value="INTEGRAL MEMBRANE PROTEIN-RELATED"/>
    <property type="match status" value="1"/>
</dbReference>
<feature type="compositionally biased region" description="Low complexity" evidence="1">
    <location>
        <begin position="32"/>
        <end position="46"/>
    </location>
</feature>
<evidence type="ECO:0000313" key="4">
    <source>
        <dbReference type="Proteomes" id="UP001596004"/>
    </source>
</evidence>
<feature type="compositionally biased region" description="Low complexity" evidence="1">
    <location>
        <begin position="1"/>
        <end position="24"/>
    </location>
</feature>
<keyword evidence="2" id="KW-1133">Transmembrane helix</keyword>
<feature type="transmembrane region" description="Helical" evidence="2">
    <location>
        <begin position="134"/>
        <end position="154"/>
    </location>
</feature>
<dbReference type="RefSeq" id="WP_380838617.1">
    <property type="nucleotide sequence ID" value="NZ_JBHSFP010000003.1"/>
</dbReference>
<gene>
    <name evidence="3" type="ORF">ACFO60_07765</name>
</gene>
<organism evidence="3 4">
    <name type="scientific">Sphaerisporangium dianthi</name>
    <dbReference type="NCBI Taxonomy" id="1436120"/>
    <lineage>
        <taxon>Bacteria</taxon>
        <taxon>Bacillati</taxon>
        <taxon>Actinomycetota</taxon>
        <taxon>Actinomycetes</taxon>
        <taxon>Streptosporangiales</taxon>
        <taxon>Streptosporangiaceae</taxon>
        <taxon>Sphaerisporangium</taxon>
    </lineage>
</organism>
<keyword evidence="2" id="KW-0472">Membrane</keyword>
<dbReference type="Proteomes" id="UP001596004">
    <property type="component" value="Unassembled WGS sequence"/>
</dbReference>
<feature type="transmembrane region" description="Helical" evidence="2">
    <location>
        <begin position="305"/>
        <end position="328"/>
    </location>
</feature>
<protein>
    <submittedName>
        <fullName evidence="3">ABC transporter permease</fullName>
    </submittedName>
</protein>
<evidence type="ECO:0000256" key="1">
    <source>
        <dbReference type="SAM" id="MobiDB-lite"/>
    </source>
</evidence>
<feature type="region of interest" description="Disordered" evidence="1">
    <location>
        <begin position="1"/>
        <end position="110"/>
    </location>
</feature>
<keyword evidence="4" id="KW-1185">Reference proteome</keyword>
<feature type="transmembrane region" description="Helical" evidence="2">
    <location>
        <begin position="359"/>
        <end position="377"/>
    </location>
</feature>
<feature type="compositionally biased region" description="Low complexity" evidence="1">
    <location>
        <begin position="62"/>
        <end position="110"/>
    </location>
</feature>
<evidence type="ECO:0000256" key="2">
    <source>
        <dbReference type="SAM" id="Phobius"/>
    </source>
</evidence>
<evidence type="ECO:0000313" key="3">
    <source>
        <dbReference type="EMBL" id="MFC4530657.1"/>
    </source>
</evidence>
<keyword evidence="2" id="KW-0812">Transmembrane</keyword>
<proteinExistence type="predicted"/>
<feature type="transmembrane region" description="Helical" evidence="2">
    <location>
        <begin position="223"/>
        <end position="256"/>
    </location>
</feature>
<dbReference type="EMBL" id="JBHSFP010000003">
    <property type="protein sequence ID" value="MFC4530657.1"/>
    <property type="molecule type" value="Genomic_DNA"/>
</dbReference>
<feature type="transmembrane region" description="Helical" evidence="2">
    <location>
        <begin position="276"/>
        <end position="298"/>
    </location>
</feature>